<keyword evidence="2" id="KW-1185">Reference proteome</keyword>
<dbReference type="EMBL" id="CP000302">
    <property type="protein sequence ID" value="ABE56950.1"/>
    <property type="molecule type" value="Genomic_DNA"/>
</dbReference>
<dbReference type="Proteomes" id="UP000001982">
    <property type="component" value="Chromosome"/>
</dbReference>
<dbReference type="KEGG" id="sdn:Sden_3675"/>
<organism evidence="1 2">
    <name type="scientific">Shewanella denitrificans (strain OS217 / ATCC BAA-1090 / DSM 15013)</name>
    <dbReference type="NCBI Taxonomy" id="318161"/>
    <lineage>
        <taxon>Bacteria</taxon>
        <taxon>Pseudomonadati</taxon>
        <taxon>Pseudomonadota</taxon>
        <taxon>Gammaproteobacteria</taxon>
        <taxon>Alteromonadales</taxon>
        <taxon>Shewanellaceae</taxon>
        <taxon>Shewanella</taxon>
    </lineage>
</organism>
<dbReference type="RefSeq" id="WP_011498089.1">
    <property type="nucleotide sequence ID" value="NC_007954.1"/>
</dbReference>
<dbReference type="Gene3D" id="2.60.40.10">
    <property type="entry name" value="Immunoglobulins"/>
    <property type="match status" value="1"/>
</dbReference>
<protein>
    <submittedName>
        <fullName evidence="1">Uncharacterized protein</fullName>
    </submittedName>
</protein>
<dbReference type="STRING" id="318161.Sden_3675"/>
<reference evidence="1 2" key="1">
    <citation type="submission" date="2006-03" db="EMBL/GenBank/DDBJ databases">
        <title>Complete sequence of Shewanella denitrificans OS217.</title>
        <authorList>
            <consortium name="US DOE Joint Genome Institute"/>
            <person name="Copeland A."/>
            <person name="Lucas S."/>
            <person name="Lapidus A."/>
            <person name="Barry K."/>
            <person name="Detter J.C."/>
            <person name="Glavina del Rio T."/>
            <person name="Hammon N."/>
            <person name="Israni S."/>
            <person name="Dalin E."/>
            <person name="Tice H."/>
            <person name="Pitluck S."/>
            <person name="Brettin T."/>
            <person name="Bruce D."/>
            <person name="Han C."/>
            <person name="Tapia R."/>
            <person name="Gilna P."/>
            <person name="Kiss H."/>
            <person name="Schmutz J."/>
            <person name="Larimer F."/>
            <person name="Land M."/>
            <person name="Hauser L."/>
            <person name="Kyrpides N."/>
            <person name="Lykidis A."/>
            <person name="Richardson P."/>
        </authorList>
    </citation>
    <scope>NUCLEOTIDE SEQUENCE [LARGE SCALE GENOMIC DNA]</scope>
    <source>
        <strain evidence="2">OS217 / ATCC BAA-1090 / DSM 15013</strain>
    </source>
</reference>
<accession>Q12HX6</accession>
<evidence type="ECO:0000313" key="2">
    <source>
        <dbReference type="Proteomes" id="UP000001982"/>
    </source>
</evidence>
<name>Q12HX6_SHEDO</name>
<dbReference type="AlphaFoldDB" id="Q12HX6"/>
<dbReference type="HOGENOM" id="CLU_1804877_0_0_6"/>
<dbReference type="InterPro" id="IPR013783">
    <property type="entry name" value="Ig-like_fold"/>
</dbReference>
<gene>
    <name evidence="1" type="ordered locus">Sden_3675</name>
</gene>
<sequence length="143" mass="15240">MMVAGAVAALQGFSKNAKGKTLSVQTIKNILTATGVQEPSGVQVGVRPNLKGAFQYLESALVAPKLTAESYYCHGEYNLSWNSISSASSYKIFLDGSYFASTTSTSKYLNLPRTQTATVQACTASSCSEHSNSVSLRYAPVCY</sequence>
<proteinExistence type="predicted"/>
<evidence type="ECO:0000313" key="1">
    <source>
        <dbReference type="EMBL" id="ABE56950.1"/>
    </source>
</evidence>